<evidence type="ECO:0000256" key="2">
    <source>
        <dbReference type="SAM" id="Phobius"/>
    </source>
</evidence>
<accession>A0A506TZ48</accession>
<reference evidence="4 5" key="1">
    <citation type="submission" date="2019-06" db="EMBL/GenBank/DDBJ databases">
        <authorList>
            <person name="Li M."/>
        </authorList>
    </citation>
    <scope>NUCLEOTIDE SEQUENCE [LARGE SCALE GENOMIC DNA]</scope>
    <source>
        <strain evidence="4 5">BGMRC6574</strain>
    </source>
</reference>
<evidence type="ECO:0000313" key="4">
    <source>
        <dbReference type="EMBL" id="TPW26004.1"/>
    </source>
</evidence>
<dbReference type="PANTHER" id="PTHR34980:SF2">
    <property type="entry name" value="INNER MEMBRANE PROTEIN YHAH-RELATED"/>
    <property type="match status" value="1"/>
</dbReference>
<gene>
    <name evidence="4" type="ORF">FJU11_16790</name>
</gene>
<dbReference type="InterPro" id="IPR008523">
    <property type="entry name" value="DUF805"/>
</dbReference>
<dbReference type="Proteomes" id="UP000320314">
    <property type="component" value="Unassembled WGS sequence"/>
</dbReference>
<keyword evidence="5" id="KW-1185">Reference proteome</keyword>
<feature type="transmembrane region" description="Helical" evidence="2">
    <location>
        <begin position="23"/>
        <end position="46"/>
    </location>
</feature>
<comment type="caution">
    <text evidence="4">The sequence shown here is derived from an EMBL/GenBank/DDBJ whole genome shotgun (WGS) entry which is preliminary data.</text>
</comment>
<keyword evidence="2" id="KW-0472">Membrane</keyword>
<dbReference type="InterPro" id="IPR018649">
    <property type="entry name" value="SHOCT"/>
</dbReference>
<feature type="region of interest" description="Disordered" evidence="1">
    <location>
        <begin position="134"/>
        <end position="154"/>
    </location>
</feature>
<organism evidence="4 5">
    <name type="scientific">Pararhizobium mangrovi</name>
    <dbReference type="NCBI Taxonomy" id="2590452"/>
    <lineage>
        <taxon>Bacteria</taxon>
        <taxon>Pseudomonadati</taxon>
        <taxon>Pseudomonadota</taxon>
        <taxon>Alphaproteobacteria</taxon>
        <taxon>Hyphomicrobiales</taxon>
        <taxon>Rhizobiaceae</taxon>
        <taxon>Rhizobium/Agrobacterium group</taxon>
        <taxon>Pararhizobium</taxon>
    </lineage>
</organism>
<dbReference type="Pfam" id="PF05656">
    <property type="entry name" value="DUF805"/>
    <property type="match status" value="1"/>
</dbReference>
<name>A0A506TZ48_9HYPH</name>
<feature type="domain" description="SHOCT" evidence="3">
    <location>
        <begin position="153"/>
        <end position="178"/>
    </location>
</feature>
<evidence type="ECO:0000256" key="1">
    <source>
        <dbReference type="SAM" id="MobiDB-lite"/>
    </source>
</evidence>
<dbReference type="RefSeq" id="WP_141168246.1">
    <property type="nucleotide sequence ID" value="NZ_VHLH01000040.1"/>
</dbReference>
<feature type="compositionally biased region" description="Low complexity" evidence="1">
    <location>
        <begin position="134"/>
        <end position="149"/>
    </location>
</feature>
<protein>
    <submittedName>
        <fullName evidence="4">DUF805 domain-containing protein</fullName>
    </submittedName>
</protein>
<keyword evidence="2" id="KW-1133">Transmembrane helix</keyword>
<dbReference type="GO" id="GO:0005886">
    <property type="term" value="C:plasma membrane"/>
    <property type="evidence" value="ECO:0007669"/>
    <property type="project" value="TreeGrafter"/>
</dbReference>
<dbReference type="AlphaFoldDB" id="A0A506TZ48"/>
<feature type="transmembrane region" description="Helical" evidence="2">
    <location>
        <begin position="52"/>
        <end position="71"/>
    </location>
</feature>
<evidence type="ECO:0000313" key="5">
    <source>
        <dbReference type="Proteomes" id="UP000320314"/>
    </source>
</evidence>
<dbReference type="PANTHER" id="PTHR34980">
    <property type="entry name" value="INNER MEMBRANE PROTEIN-RELATED-RELATED"/>
    <property type="match status" value="1"/>
</dbReference>
<feature type="transmembrane region" description="Helical" evidence="2">
    <location>
        <begin position="83"/>
        <end position="102"/>
    </location>
</feature>
<dbReference type="EMBL" id="VHLH01000040">
    <property type="protein sequence ID" value="TPW26004.1"/>
    <property type="molecule type" value="Genomic_DNA"/>
</dbReference>
<sequence length="184" mass="19551">MTAYLHGFRHYFDFTGRASRSQFWLFTLGMLIALIVGVVIDSLLGFPDSNGTMPVTGLVSLVHFIPSFTVAVRRLHDSDRRGWWMLISPIPFIGQIVLIAFACAPSTPGANRFGPQPGHGADAVTNGHSMAGVASEAPGAASTAGSGSSPVHELERLASLRDSGAIDDAEFQRMKGQVLGQGRA</sequence>
<keyword evidence="2" id="KW-0812">Transmembrane</keyword>
<dbReference type="Pfam" id="PF09851">
    <property type="entry name" value="SHOCT"/>
    <property type="match status" value="1"/>
</dbReference>
<evidence type="ECO:0000259" key="3">
    <source>
        <dbReference type="Pfam" id="PF09851"/>
    </source>
</evidence>
<dbReference type="OrthoDB" id="9812349at2"/>
<proteinExistence type="predicted"/>